<protein>
    <submittedName>
        <fullName evidence="2">Uncharacterized protein</fullName>
    </submittedName>
</protein>
<accession>A0A9P4PPC9</accession>
<dbReference type="PANTHER" id="PTHR35179:SF1">
    <property type="entry name" value="INTEGRAL MEMBRANE PROTEIN"/>
    <property type="match status" value="1"/>
</dbReference>
<sequence length="502" mass="56943">MFSVSKLFRSPGPRVWINTAFVPCRTIVRRQLHNPPSISERAQTSDEATSSTLPGLRTHLKTLTSTEFQPLEGKFNWQSKPSYVSSFNADLDKKTIYVPGSPPKWNVVDVPFTYKTPSSRLKDSELVESLELREVQPSRYFAALRHLCPSYDYSRVHIDCDWEVLESLCYIFPFASEKPNGTYGHRLLALERLPATFTLHMVSNTLFIRRRPAPDVSSEQKAKMYLQDFMPRATTSYPDIPASARSIYSVEYELGPFRCVVHFSPHAWSHAEDVPRDTQPALEAHGAPETAKQTDSQSPVRIFQAGKGVPLSDLMLVQAVPDGKGVEDFKWRSKKDALASVNKIERQKRRKAGPKLRSRVFFSRIPTTYRVTLRAEMEKGRVARVAEHPISETKLCKSVTPHKNDLTPSEEEIEPLCRMFSLLNTLRDVTKSTKNNACVLELSNGDDQDECLIDMWEPDFDEEVSGADEVPEQLRVPRKLVSDEDYQQFWVANGGAASKESV</sequence>
<dbReference type="PANTHER" id="PTHR35179">
    <property type="entry name" value="PROTEIN CBG02620"/>
    <property type="match status" value="1"/>
</dbReference>
<feature type="region of interest" description="Disordered" evidence="1">
    <location>
        <begin position="33"/>
        <end position="54"/>
    </location>
</feature>
<dbReference type="EMBL" id="MU001495">
    <property type="protein sequence ID" value="KAF2448840.1"/>
    <property type="molecule type" value="Genomic_DNA"/>
</dbReference>
<dbReference type="Proteomes" id="UP000799764">
    <property type="component" value="Unassembled WGS sequence"/>
</dbReference>
<organism evidence="2 3">
    <name type="scientific">Karstenula rhodostoma CBS 690.94</name>
    <dbReference type="NCBI Taxonomy" id="1392251"/>
    <lineage>
        <taxon>Eukaryota</taxon>
        <taxon>Fungi</taxon>
        <taxon>Dikarya</taxon>
        <taxon>Ascomycota</taxon>
        <taxon>Pezizomycotina</taxon>
        <taxon>Dothideomycetes</taxon>
        <taxon>Pleosporomycetidae</taxon>
        <taxon>Pleosporales</taxon>
        <taxon>Massarineae</taxon>
        <taxon>Didymosphaeriaceae</taxon>
        <taxon>Karstenula</taxon>
    </lineage>
</organism>
<comment type="caution">
    <text evidence="2">The sequence shown here is derived from an EMBL/GenBank/DDBJ whole genome shotgun (WGS) entry which is preliminary data.</text>
</comment>
<feature type="compositionally biased region" description="Polar residues" evidence="1">
    <location>
        <begin position="34"/>
        <end position="53"/>
    </location>
</feature>
<name>A0A9P4PPC9_9PLEO</name>
<reference evidence="2" key="1">
    <citation type="journal article" date="2020" name="Stud. Mycol.">
        <title>101 Dothideomycetes genomes: a test case for predicting lifestyles and emergence of pathogens.</title>
        <authorList>
            <person name="Haridas S."/>
            <person name="Albert R."/>
            <person name="Binder M."/>
            <person name="Bloem J."/>
            <person name="Labutti K."/>
            <person name="Salamov A."/>
            <person name="Andreopoulos B."/>
            <person name="Baker S."/>
            <person name="Barry K."/>
            <person name="Bills G."/>
            <person name="Bluhm B."/>
            <person name="Cannon C."/>
            <person name="Castanera R."/>
            <person name="Culley D."/>
            <person name="Daum C."/>
            <person name="Ezra D."/>
            <person name="Gonzalez J."/>
            <person name="Henrissat B."/>
            <person name="Kuo A."/>
            <person name="Liang C."/>
            <person name="Lipzen A."/>
            <person name="Lutzoni F."/>
            <person name="Magnuson J."/>
            <person name="Mondo S."/>
            <person name="Nolan M."/>
            <person name="Ohm R."/>
            <person name="Pangilinan J."/>
            <person name="Park H.-J."/>
            <person name="Ramirez L."/>
            <person name="Alfaro M."/>
            <person name="Sun H."/>
            <person name="Tritt A."/>
            <person name="Yoshinaga Y."/>
            <person name="Zwiers L.-H."/>
            <person name="Turgeon B."/>
            <person name="Goodwin S."/>
            <person name="Spatafora J."/>
            <person name="Crous P."/>
            <person name="Grigoriev I."/>
        </authorList>
    </citation>
    <scope>NUCLEOTIDE SEQUENCE</scope>
    <source>
        <strain evidence="2">CBS 690.94</strain>
    </source>
</reference>
<keyword evidence="3" id="KW-1185">Reference proteome</keyword>
<dbReference type="OrthoDB" id="420564at2759"/>
<dbReference type="AlphaFoldDB" id="A0A9P4PPC9"/>
<evidence type="ECO:0000313" key="2">
    <source>
        <dbReference type="EMBL" id="KAF2448840.1"/>
    </source>
</evidence>
<gene>
    <name evidence="2" type="ORF">P171DRAFT_470493</name>
</gene>
<evidence type="ECO:0000313" key="3">
    <source>
        <dbReference type="Proteomes" id="UP000799764"/>
    </source>
</evidence>
<proteinExistence type="predicted"/>
<evidence type="ECO:0000256" key="1">
    <source>
        <dbReference type="SAM" id="MobiDB-lite"/>
    </source>
</evidence>